<protein>
    <recommendedName>
        <fullName evidence="3">Clr5 domain-containing protein</fullName>
    </recommendedName>
</protein>
<dbReference type="Proteomes" id="UP000783213">
    <property type="component" value="Unassembled WGS sequence"/>
</dbReference>
<organism evidence="1 2">
    <name type="scientific">Botrytis deweyae</name>
    <dbReference type="NCBI Taxonomy" id="2478750"/>
    <lineage>
        <taxon>Eukaryota</taxon>
        <taxon>Fungi</taxon>
        <taxon>Dikarya</taxon>
        <taxon>Ascomycota</taxon>
        <taxon>Pezizomycotina</taxon>
        <taxon>Leotiomycetes</taxon>
        <taxon>Helotiales</taxon>
        <taxon>Sclerotiniaceae</taxon>
        <taxon>Botrytis</taxon>
    </lineage>
</organism>
<evidence type="ECO:0008006" key="3">
    <source>
        <dbReference type="Google" id="ProtNLM"/>
    </source>
</evidence>
<dbReference type="GeneID" id="62232354"/>
<name>A0ABQ7IMC1_9HELO</name>
<reference evidence="1 2" key="1">
    <citation type="journal article" date="2020" name="Genome Biol. Evol.">
        <title>Comparative genomics of Sclerotiniaceae.</title>
        <authorList>
            <person name="Valero Jimenez C.A."/>
            <person name="Steentjes M."/>
            <person name="Scholten O.E."/>
            <person name="Van Kan J.A.L."/>
        </authorList>
    </citation>
    <scope>NUCLEOTIDE SEQUENCE [LARGE SCALE GENOMIC DNA]</scope>
    <source>
        <strain evidence="1 2">B1</strain>
    </source>
</reference>
<gene>
    <name evidence="1" type="ORF">EAE98_005580</name>
</gene>
<evidence type="ECO:0000313" key="2">
    <source>
        <dbReference type="Proteomes" id="UP000783213"/>
    </source>
</evidence>
<dbReference type="RefSeq" id="XP_038810303.1">
    <property type="nucleotide sequence ID" value="XM_038953202.1"/>
</dbReference>
<keyword evidence="2" id="KW-1185">Reference proteome</keyword>
<evidence type="ECO:0000313" key="1">
    <source>
        <dbReference type="EMBL" id="KAF7928524.1"/>
    </source>
</evidence>
<dbReference type="EMBL" id="RCSX01000011">
    <property type="protein sequence ID" value="KAF7928524.1"/>
    <property type="molecule type" value="Genomic_DNA"/>
</dbReference>
<sequence>MRGSRSSDFEQKDAVVEIIETQNKTVLNLHEFYRFSKAWEVRSCFSEGKVYQRRHEEFHKIIKYNWPLQPYDCSSYQKHEMGH</sequence>
<accession>A0ABQ7IMC1</accession>
<proteinExistence type="predicted"/>
<comment type="caution">
    <text evidence="1">The sequence shown here is derived from an EMBL/GenBank/DDBJ whole genome shotgun (WGS) entry which is preliminary data.</text>
</comment>